<dbReference type="AlphaFoldDB" id="A0A1I5IRG8"/>
<dbReference type="Gene3D" id="3.40.640.10">
    <property type="entry name" value="Type I PLP-dependent aspartate aminotransferase-like (Major domain)"/>
    <property type="match status" value="1"/>
</dbReference>
<reference evidence="5 6" key="1">
    <citation type="submission" date="2016-10" db="EMBL/GenBank/DDBJ databases">
        <authorList>
            <person name="de Groot N.N."/>
        </authorList>
    </citation>
    <scope>NUCLEOTIDE SEQUENCE [LARGE SCALE GENOMIC DNA]</scope>
    <source>
        <strain evidence="5 6">CGMCC 1.9157</strain>
    </source>
</reference>
<dbReference type="Pfam" id="PF00155">
    <property type="entry name" value="Aminotran_1_2"/>
    <property type="match status" value="1"/>
</dbReference>
<dbReference type="STRING" id="655353.SAMN04488056_109170"/>
<feature type="compositionally biased region" description="Basic and acidic residues" evidence="3">
    <location>
        <begin position="28"/>
        <end position="39"/>
    </location>
</feature>
<dbReference type="CDD" id="cd06454">
    <property type="entry name" value="KBL_like"/>
    <property type="match status" value="1"/>
</dbReference>
<dbReference type="InterPro" id="IPR015422">
    <property type="entry name" value="PyrdxlP-dep_Trfase_small"/>
</dbReference>
<dbReference type="PANTHER" id="PTHR13693">
    <property type="entry name" value="CLASS II AMINOTRANSFERASE/8-AMINO-7-OXONONANOATE SYNTHASE"/>
    <property type="match status" value="1"/>
</dbReference>
<sequence>MSKQQFDRDAILNLSRSMAKGAAPKPTPTRESRTKADRSKTDFATLDLYQQIAIQRQMAEKLQTKDPYFVLHETRAGATTIVDGKELINFASYDYLGLNGLDEVHDAAKAAIDKFGTSVSGSRPTSGERPFHSELERQLAELYKSEAALVFVSGHATNVSTIGELLGPTDLVVFDAYSHNSVTTGCKLSGATRRSFKHNDLDDLERILEETRNAHDRVMIIAEGLYSMDGDMPDLARLVEIKERFAAWLLVDEAHSLGVLGATGKGLFEQQGVDPSKIDIWMGTMSKTMSGCGGYICGNQVLIDILKFFASGFMYSVGLSAPLAVAGAKSLEIMQREPWRVEKLQSNGRYFKKAAQDAGLDTGLSAGFCVVPVIVGDSLRAVKLSNNLMDRGIYAFPITYPAVPMNSARLRFFISATHSEEQLQQAVDITAEELRKLEEANFSIATSLSTLNLEE</sequence>
<dbReference type="InterPro" id="IPR015421">
    <property type="entry name" value="PyrdxlP-dep_Trfase_major"/>
</dbReference>
<evidence type="ECO:0000259" key="4">
    <source>
        <dbReference type="Pfam" id="PF00155"/>
    </source>
</evidence>
<evidence type="ECO:0000256" key="1">
    <source>
        <dbReference type="ARBA" id="ARBA00001933"/>
    </source>
</evidence>
<feature type="domain" description="Aminotransferase class I/classII large" evidence="4">
    <location>
        <begin position="86"/>
        <end position="428"/>
    </location>
</feature>
<dbReference type="GO" id="GO:0030170">
    <property type="term" value="F:pyridoxal phosphate binding"/>
    <property type="evidence" value="ECO:0007669"/>
    <property type="project" value="InterPro"/>
</dbReference>
<dbReference type="InterPro" id="IPR004839">
    <property type="entry name" value="Aminotransferase_I/II_large"/>
</dbReference>
<protein>
    <submittedName>
        <fullName evidence="5">8-amino-7-oxononanoate synthase</fullName>
    </submittedName>
</protein>
<evidence type="ECO:0000313" key="5">
    <source>
        <dbReference type="EMBL" id="SFO63178.1"/>
    </source>
</evidence>
<feature type="region of interest" description="Disordered" evidence="3">
    <location>
        <begin position="14"/>
        <end position="39"/>
    </location>
</feature>
<evidence type="ECO:0000256" key="3">
    <source>
        <dbReference type="SAM" id="MobiDB-lite"/>
    </source>
</evidence>
<dbReference type="Proteomes" id="UP000199236">
    <property type="component" value="Unassembled WGS sequence"/>
</dbReference>
<evidence type="ECO:0000256" key="2">
    <source>
        <dbReference type="ARBA" id="ARBA00022679"/>
    </source>
</evidence>
<dbReference type="SUPFAM" id="SSF53383">
    <property type="entry name" value="PLP-dependent transferases"/>
    <property type="match status" value="1"/>
</dbReference>
<dbReference type="InterPro" id="IPR015424">
    <property type="entry name" value="PyrdxlP-dep_Trfase"/>
</dbReference>
<accession>A0A1I5IRG8</accession>
<proteinExistence type="predicted"/>
<organism evidence="5 6">
    <name type="scientific">Cohaesibacter marisflavi</name>
    <dbReference type="NCBI Taxonomy" id="655353"/>
    <lineage>
        <taxon>Bacteria</taxon>
        <taxon>Pseudomonadati</taxon>
        <taxon>Pseudomonadota</taxon>
        <taxon>Alphaproteobacteria</taxon>
        <taxon>Hyphomicrobiales</taxon>
        <taxon>Cohaesibacteraceae</taxon>
    </lineage>
</organism>
<gene>
    <name evidence="5" type="ORF">SAMN04488056_109170</name>
</gene>
<evidence type="ECO:0000313" key="6">
    <source>
        <dbReference type="Proteomes" id="UP000199236"/>
    </source>
</evidence>
<name>A0A1I5IRG8_9HYPH</name>
<comment type="cofactor">
    <cofactor evidence="1">
        <name>pyridoxal 5'-phosphate</name>
        <dbReference type="ChEBI" id="CHEBI:597326"/>
    </cofactor>
</comment>
<dbReference type="PANTHER" id="PTHR13693:SF3">
    <property type="entry name" value="LD36009P"/>
    <property type="match status" value="1"/>
</dbReference>
<keyword evidence="2" id="KW-0808">Transferase</keyword>
<dbReference type="GO" id="GO:0016740">
    <property type="term" value="F:transferase activity"/>
    <property type="evidence" value="ECO:0007669"/>
    <property type="project" value="UniProtKB-KW"/>
</dbReference>
<dbReference type="Gene3D" id="3.90.1150.10">
    <property type="entry name" value="Aspartate Aminotransferase, domain 1"/>
    <property type="match status" value="1"/>
</dbReference>
<dbReference type="RefSeq" id="WP_210186780.1">
    <property type="nucleotide sequence ID" value="NZ_FOVR01000009.1"/>
</dbReference>
<dbReference type="InterPro" id="IPR050087">
    <property type="entry name" value="AON_synthase_class-II"/>
</dbReference>
<dbReference type="EMBL" id="FOVR01000009">
    <property type="protein sequence ID" value="SFO63178.1"/>
    <property type="molecule type" value="Genomic_DNA"/>
</dbReference>
<keyword evidence="6" id="KW-1185">Reference proteome</keyword>